<dbReference type="Gene3D" id="3.55.40.10">
    <property type="entry name" value="minor pseudopilin epsh domain"/>
    <property type="match status" value="1"/>
</dbReference>
<keyword evidence="8 11" id="KW-0472">Membrane</keyword>
<dbReference type="InterPro" id="IPR022346">
    <property type="entry name" value="T2SS_GspH"/>
</dbReference>
<evidence type="ECO:0000259" key="12">
    <source>
        <dbReference type="Pfam" id="PF12019"/>
    </source>
</evidence>
<dbReference type="Pfam" id="PF07963">
    <property type="entry name" value="N_methyl"/>
    <property type="match status" value="1"/>
</dbReference>
<dbReference type="RefSeq" id="WP_338435690.1">
    <property type="nucleotide sequence ID" value="NZ_JAUYVH010000002.1"/>
</dbReference>
<dbReference type="InterPro" id="IPR045584">
    <property type="entry name" value="Pilin-like"/>
</dbReference>
<evidence type="ECO:0000256" key="9">
    <source>
        <dbReference type="ARBA" id="ARBA00025772"/>
    </source>
</evidence>
<organism evidence="13 14">
    <name type="scientific">Keguizhuia sedimenti</name>
    <dbReference type="NCBI Taxonomy" id="3064264"/>
    <lineage>
        <taxon>Bacteria</taxon>
        <taxon>Pseudomonadati</taxon>
        <taxon>Pseudomonadota</taxon>
        <taxon>Betaproteobacteria</taxon>
        <taxon>Burkholderiales</taxon>
        <taxon>Oxalobacteraceae</taxon>
        <taxon>Keguizhuia</taxon>
    </lineage>
</organism>
<keyword evidence="3" id="KW-1003">Cell membrane</keyword>
<dbReference type="SUPFAM" id="SSF54523">
    <property type="entry name" value="Pili subunits"/>
    <property type="match status" value="1"/>
</dbReference>
<evidence type="ECO:0000256" key="8">
    <source>
        <dbReference type="ARBA" id="ARBA00023136"/>
    </source>
</evidence>
<comment type="subcellular location">
    <subcellularLocation>
        <location evidence="1">Cell inner membrane</location>
        <topology evidence="1">Single-pass membrane protein</topology>
    </subcellularLocation>
</comment>
<reference evidence="13 14" key="1">
    <citation type="submission" date="2023-08" db="EMBL/GenBank/DDBJ databases">
        <title>Oxalobacteraceae gen .nov., isolated from river sludge outside the plant.</title>
        <authorList>
            <person name="Zhao S.Y."/>
        </authorList>
    </citation>
    <scope>NUCLEOTIDE SEQUENCE [LARGE SCALE GENOMIC DNA]</scope>
    <source>
        <strain evidence="13 14">R-40</strain>
    </source>
</reference>
<evidence type="ECO:0000256" key="1">
    <source>
        <dbReference type="ARBA" id="ARBA00004377"/>
    </source>
</evidence>
<dbReference type="Proteomes" id="UP001225596">
    <property type="component" value="Unassembled WGS sequence"/>
</dbReference>
<evidence type="ECO:0000256" key="3">
    <source>
        <dbReference type="ARBA" id="ARBA00022475"/>
    </source>
</evidence>
<keyword evidence="14" id="KW-1185">Reference proteome</keyword>
<evidence type="ECO:0000313" key="14">
    <source>
        <dbReference type="Proteomes" id="UP001225596"/>
    </source>
</evidence>
<feature type="transmembrane region" description="Helical" evidence="11">
    <location>
        <begin position="32"/>
        <end position="50"/>
    </location>
</feature>
<evidence type="ECO:0000256" key="7">
    <source>
        <dbReference type="ARBA" id="ARBA00022989"/>
    </source>
</evidence>
<comment type="caution">
    <text evidence="13">The sequence shown here is derived from an EMBL/GenBank/DDBJ whole genome shotgun (WGS) entry which is preliminary data.</text>
</comment>
<gene>
    <name evidence="13" type="ORF">Q8A64_04955</name>
</gene>
<feature type="domain" description="General secretion pathway GspH" evidence="12">
    <location>
        <begin position="62"/>
        <end position="153"/>
    </location>
</feature>
<keyword evidence="7 11" id="KW-1133">Transmembrane helix</keyword>
<dbReference type="EMBL" id="JAUYVH010000002">
    <property type="protein sequence ID" value="MDQ9169757.1"/>
    <property type="molecule type" value="Genomic_DNA"/>
</dbReference>
<evidence type="ECO:0000256" key="5">
    <source>
        <dbReference type="ARBA" id="ARBA00022519"/>
    </source>
</evidence>
<evidence type="ECO:0000256" key="10">
    <source>
        <dbReference type="ARBA" id="ARBA00030775"/>
    </source>
</evidence>
<keyword evidence="5" id="KW-0997">Cell inner membrane</keyword>
<accession>A0ABU1BL95</accession>
<evidence type="ECO:0000256" key="6">
    <source>
        <dbReference type="ARBA" id="ARBA00022692"/>
    </source>
</evidence>
<evidence type="ECO:0000313" key="13">
    <source>
        <dbReference type="EMBL" id="MDQ9169757.1"/>
    </source>
</evidence>
<evidence type="ECO:0000256" key="11">
    <source>
        <dbReference type="SAM" id="Phobius"/>
    </source>
</evidence>
<comment type="similarity">
    <text evidence="9">Belongs to the GSP H family.</text>
</comment>
<name>A0ABU1BL95_9BURK</name>
<keyword evidence="6 11" id="KW-0812">Transmembrane</keyword>
<sequence length="155" mass="16969">MQAVPEMIAGSVLHQRFACRRGKGKGYSMVELMAALAIAAVLLTIVVPSFQSLLDKMRIAATANDFFAAVTLTRSEAIRRGKRMDLIPADGVNWKSGWIILVENNFNQKADAEEEIVLVHGPVHSGVEINYAFSDSKSPYLAYTPNGRTRTNANS</sequence>
<evidence type="ECO:0000256" key="4">
    <source>
        <dbReference type="ARBA" id="ARBA00022481"/>
    </source>
</evidence>
<dbReference type="InterPro" id="IPR012902">
    <property type="entry name" value="N_methyl_site"/>
</dbReference>
<dbReference type="NCBIfam" id="TIGR02532">
    <property type="entry name" value="IV_pilin_GFxxxE"/>
    <property type="match status" value="1"/>
</dbReference>
<dbReference type="Pfam" id="PF12019">
    <property type="entry name" value="GspH"/>
    <property type="match status" value="1"/>
</dbReference>
<protein>
    <recommendedName>
        <fullName evidence="2">Type II secretion system protein H</fullName>
    </recommendedName>
    <alternativeName>
        <fullName evidence="10">General secretion pathway protein H</fullName>
    </alternativeName>
</protein>
<keyword evidence="4" id="KW-0488">Methylation</keyword>
<evidence type="ECO:0000256" key="2">
    <source>
        <dbReference type="ARBA" id="ARBA00021549"/>
    </source>
</evidence>
<proteinExistence type="inferred from homology"/>